<evidence type="ECO:0000256" key="6">
    <source>
        <dbReference type="ARBA" id="ARBA00023328"/>
    </source>
</evidence>
<gene>
    <name evidence="7" type="ORF">Celaphus_00003972</name>
</gene>
<dbReference type="InterPro" id="IPR052011">
    <property type="entry name" value="CENP-NAC/CAD_complex"/>
</dbReference>
<dbReference type="OrthoDB" id="6585699at2759"/>
<organism evidence="7 8">
    <name type="scientific">Cervus elaphus hippelaphus</name>
    <name type="common">European red deer</name>
    <dbReference type="NCBI Taxonomy" id="46360"/>
    <lineage>
        <taxon>Eukaryota</taxon>
        <taxon>Metazoa</taxon>
        <taxon>Chordata</taxon>
        <taxon>Craniata</taxon>
        <taxon>Vertebrata</taxon>
        <taxon>Euteleostomi</taxon>
        <taxon>Mammalia</taxon>
        <taxon>Eutheria</taxon>
        <taxon>Laurasiatheria</taxon>
        <taxon>Artiodactyla</taxon>
        <taxon>Ruminantia</taxon>
        <taxon>Pecora</taxon>
        <taxon>Cervidae</taxon>
        <taxon>Cervinae</taxon>
        <taxon>Cervus</taxon>
    </lineage>
</organism>
<dbReference type="PANTHER" id="PTHR46790">
    <property type="entry name" value="CENTROMERE PROTEIN N"/>
    <property type="match status" value="1"/>
</dbReference>
<evidence type="ECO:0000256" key="3">
    <source>
        <dbReference type="ARBA" id="ARBA00005566"/>
    </source>
</evidence>
<reference evidence="7 8" key="1">
    <citation type="journal article" date="2018" name="Mol. Genet. Genomics">
        <title>The red deer Cervus elaphus genome CerEla1.0: sequencing, annotating, genes, and chromosomes.</title>
        <authorList>
            <person name="Bana N.A."/>
            <person name="Nyiri A."/>
            <person name="Nagy J."/>
            <person name="Frank K."/>
            <person name="Nagy T."/>
            <person name="Steger V."/>
            <person name="Schiller M."/>
            <person name="Lakatos P."/>
            <person name="Sugar L."/>
            <person name="Horn P."/>
            <person name="Barta E."/>
            <person name="Orosz L."/>
        </authorList>
    </citation>
    <scope>NUCLEOTIDE SEQUENCE [LARGE SCALE GENOMIC DNA]</scope>
    <source>
        <strain evidence="7">Hungarian</strain>
    </source>
</reference>
<protein>
    <submittedName>
        <fullName evidence="7">CENPN</fullName>
    </submittedName>
</protein>
<sequence>AKEMDETLAEFFRRTILKIPMPEMMTVLKTWNFLSENQLQTVNFRQRKESIVQDLVLLCESTLVLDTDADGDTQFHRHQKIWDVFQMSKGPGDDIDLFDMEQFKSSFKKILQRALKNVRTEFI</sequence>
<keyword evidence="5" id="KW-0539">Nucleus</keyword>
<evidence type="ECO:0000313" key="7">
    <source>
        <dbReference type="EMBL" id="OWK15700.1"/>
    </source>
</evidence>
<comment type="similarity">
    <text evidence="3">Belongs to the CENP-N/CHL4 family.</text>
</comment>
<keyword evidence="4" id="KW-0158">Chromosome</keyword>
<keyword evidence="6" id="KW-0137">Centromere</keyword>
<comment type="subcellular location">
    <subcellularLocation>
        <location evidence="2">Chromosome</location>
        <location evidence="2">Centromere</location>
    </subcellularLocation>
    <subcellularLocation>
        <location evidence="1">Nucleus</location>
    </subcellularLocation>
</comment>
<evidence type="ECO:0000256" key="5">
    <source>
        <dbReference type="ARBA" id="ARBA00023242"/>
    </source>
</evidence>
<dbReference type="EMBL" id="MKHE01000004">
    <property type="protein sequence ID" value="OWK15700.1"/>
    <property type="molecule type" value="Genomic_DNA"/>
</dbReference>
<name>A0A212DBU7_CEREH</name>
<keyword evidence="8" id="KW-1185">Reference proteome</keyword>
<dbReference type="InterPro" id="IPR007902">
    <property type="entry name" value="Chl4/mis15/CENP-N"/>
</dbReference>
<dbReference type="Proteomes" id="UP000242450">
    <property type="component" value="Chromosome 4"/>
</dbReference>
<dbReference type="GO" id="GO:0034080">
    <property type="term" value="P:CENP-A containing chromatin assembly"/>
    <property type="evidence" value="ECO:0007669"/>
    <property type="project" value="InterPro"/>
</dbReference>
<dbReference type="GO" id="GO:0000775">
    <property type="term" value="C:chromosome, centromeric region"/>
    <property type="evidence" value="ECO:0007669"/>
    <property type="project" value="UniProtKB-SubCell"/>
</dbReference>
<dbReference type="Pfam" id="PF05238">
    <property type="entry name" value="CENP-N"/>
    <property type="match status" value="1"/>
</dbReference>
<evidence type="ECO:0000313" key="8">
    <source>
        <dbReference type="Proteomes" id="UP000242450"/>
    </source>
</evidence>
<evidence type="ECO:0000256" key="2">
    <source>
        <dbReference type="ARBA" id="ARBA00004584"/>
    </source>
</evidence>
<dbReference type="GO" id="GO:0005654">
    <property type="term" value="C:nucleoplasm"/>
    <property type="evidence" value="ECO:0007669"/>
    <property type="project" value="TreeGrafter"/>
</dbReference>
<comment type="caution">
    <text evidence="7">The sequence shown here is derived from an EMBL/GenBank/DDBJ whole genome shotgun (WGS) entry which is preliminary data.</text>
</comment>
<dbReference type="GO" id="GO:0007059">
    <property type="term" value="P:chromosome segregation"/>
    <property type="evidence" value="ECO:0007669"/>
    <property type="project" value="InterPro"/>
</dbReference>
<dbReference type="PANTHER" id="PTHR46790:SF1">
    <property type="entry name" value="CENTROMERE PROTEIN N"/>
    <property type="match status" value="1"/>
</dbReference>
<feature type="non-terminal residue" evidence="7">
    <location>
        <position position="1"/>
    </location>
</feature>
<dbReference type="AlphaFoldDB" id="A0A212DBU7"/>
<evidence type="ECO:0000256" key="4">
    <source>
        <dbReference type="ARBA" id="ARBA00022454"/>
    </source>
</evidence>
<evidence type="ECO:0000256" key="1">
    <source>
        <dbReference type="ARBA" id="ARBA00004123"/>
    </source>
</evidence>
<proteinExistence type="inferred from homology"/>
<accession>A0A212DBU7</accession>